<gene>
    <name evidence="2" type="ORF">RF11_00076</name>
</gene>
<reference evidence="2 3" key="1">
    <citation type="journal article" date="2014" name="Genome Biol. Evol.">
        <title>The genome of the myxosporean Thelohanellus kitauei shows adaptations to nutrient acquisition within its fish host.</title>
        <authorList>
            <person name="Yang Y."/>
            <person name="Xiong J."/>
            <person name="Zhou Z."/>
            <person name="Huo F."/>
            <person name="Miao W."/>
            <person name="Ran C."/>
            <person name="Liu Y."/>
            <person name="Zhang J."/>
            <person name="Feng J."/>
            <person name="Wang M."/>
            <person name="Wang M."/>
            <person name="Wang L."/>
            <person name="Yao B."/>
        </authorList>
    </citation>
    <scope>NUCLEOTIDE SEQUENCE [LARGE SCALE GENOMIC DNA]</scope>
    <source>
        <strain evidence="2">Wuqing</strain>
    </source>
</reference>
<protein>
    <recommendedName>
        <fullName evidence="4">Apple domain-containing protein</fullName>
    </recommendedName>
</protein>
<evidence type="ECO:0000313" key="2">
    <source>
        <dbReference type="EMBL" id="KII73989.1"/>
    </source>
</evidence>
<name>A0A0C2J837_THEKT</name>
<feature type="signal peptide" evidence="1">
    <location>
        <begin position="1"/>
        <end position="27"/>
    </location>
</feature>
<proteinExistence type="predicted"/>
<comment type="caution">
    <text evidence="2">The sequence shown here is derived from an EMBL/GenBank/DDBJ whole genome shotgun (WGS) entry which is preliminary data.</text>
</comment>
<dbReference type="AlphaFoldDB" id="A0A0C2J837"/>
<keyword evidence="1" id="KW-0732">Signal</keyword>
<dbReference type="InterPro" id="IPR036465">
    <property type="entry name" value="vWFA_dom_sf"/>
</dbReference>
<evidence type="ECO:0000256" key="1">
    <source>
        <dbReference type="SAM" id="SignalP"/>
    </source>
</evidence>
<accession>A0A0C2J837</accession>
<feature type="chain" id="PRO_5002167543" description="Apple domain-containing protein" evidence="1">
    <location>
        <begin position="28"/>
        <end position="195"/>
    </location>
</feature>
<evidence type="ECO:0000313" key="3">
    <source>
        <dbReference type="Proteomes" id="UP000031668"/>
    </source>
</evidence>
<dbReference type="Proteomes" id="UP000031668">
    <property type="component" value="Unassembled WGS sequence"/>
</dbReference>
<evidence type="ECO:0008006" key="4">
    <source>
        <dbReference type="Google" id="ProtNLM"/>
    </source>
</evidence>
<dbReference type="EMBL" id="JWZT01000572">
    <property type="protein sequence ID" value="KII73989.1"/>
    <property type="molecule type" value="Genomic_DNA"/>
</dbReference>
<organism evidence="2 3">
    <name type="scientific">Thelohanellus kitauei</name>
    <name type="common">Myxosporean</name>
    <dbReference type="NCBI Taxonomy" id="669202"/>
    <lineage>
        <taxon>Eukaryota</taxon>
        <taxon>Metazoa</taxon>
        <taxon>Cnidaria</taxon>
        <taxon>Myxozoa</taxon>
        <taxon>Myxosporea</taxon>
        <taxon>Bivalvulida</taxon>
        <taxon>Platysporina</taxon>
        <taxon>Myxobolidae</taxon>
        <taxon>Thelohanellus</taxon>
    </lineage>
</organism>
<keyword evidence="3" id="KW-1185">Reference proteome</keyword>
<dbReference type="Gene3D" id="3.40.50.410">
    <property type="entry name" value="von Willebrand factor, type A domain"/>
    <property type="match status" value="1"/>
</dbReference>
<sequence>MRLVSAVLMSHRLVCFFLILQFTAVYTEFSSIQSLFEDCISCVSHPLCVWVLEMQHYLTSPLTKSGNHHCVLKESTTKFNSRHFYDPIPKVVSHGTMNYWGFDLNPSWTRLMAKPDAEMQFQILVKPEFATKLDIYFLIQQSMPTEGILTLISNKLNDIVTDLKGSFSQVKIGIGKFSDIPVYPFIELPSQSSAT</sequence>